<dbReference type="Proteomes" id="UP001570417">
    <property type="component" value="Unassembled WGS sequence"/>
</dbReference>
<evidence type="ECO:0000256" key="4">
    <source>
        <dbReference type="ARBA" id="ARBA00022842"/>
    </source>
</evidence>
<comment type="caution">
    <text evidence="6">The sequence shown here is derived from an EMBL/GenBank/DDBJ whole genome shotgun (WGS) entry which is preliminary data.</text>
</comment>
<name>A0ABV4N9Y8_9VIBR</name>
<dbReference type="PANTHER" id="PTHR31609:SF1">
    <property type="entry name" value="CARBOHYDRATE DEACETYLASE"/>
    <property type="match status" value="1"/>
</dbReference>
<dbReference type="SUPFAM" id="SSF88713">
    <property type="entry name" value="Glycoside hydrolase/deacetylase"/>
    <property type="match status" value="1"/>
</dbReference>
<evidence type="ECO:0000256" key="1">
    <source>
        <dbReference type="ARBA" id="ARBA00001946"/>
    </source>
</evidence>
<dbReference type="GO" id="GO:0036311">
    <property type="term" value="F:chitin disaccharide deacetylase activity"/>
    <property type="evidence" value="ECO:0007669"/>
    <property type="project" value="UniProtKB-EC"/>
</dbReference>
<dbReference type="Gene3D" id="3.20.20.370">
    <property type="entry name" value="Glycoside hydrolase/deacetylase"/>
    <property type="match status" value="1"/>
</dbReference>
<comment type="cofactor">
    <cofactor evidence="1">
        <name>Mg(2+)</name>
        <dbReference type="ChEBI" id="CHEBI:18420"/>
    </cofactor>
</comment>
<keyword evidence="7" id="KW-1185">Reference proteome</keyword>
<protein>
    <submittedName>
        <fullName evidence="6">Chitin disaccharide deacetylase</fullName>
        <ecNumber evidence="6">3.5.1.105</ecNumber>
    </submittedName>
</protein>
<reference evidence="6 7" key="1">
    <citation type="journal article" date="2024" name="ISME J.">
        <title>Tailless and filamentous prophages are predominant in marine Vibrio.</title>
        <authorList>
            <person name="Steensen K."/>
            <person name="Seneca J."/>
            <person name="Bartlau N."/>
            <person name="Yu X.A."/>
            <person name="Hussain F.A."/>
            <person name="Polz M.F."/>
        </authorList>
    </citation>
    <scope>NUCLEOTIDE SEQUENCE [LARGE SCALE GENOMIC DNA]</scope>
    <source>
        <strain evidence="6 7">10N.222.51.A1</strain>
    </source>
</reference>
<dbReference type="RefSeq" id="WP_137371666.1">
    <property type="nucleotide sequence ID" value="NZ_AP025491.1"/>
</dbReference>
<evidence type="ECO:0000256" key="5">
    <source>
        <dbReference type="ARBA" id="ARBA00023277"/>
    </source>
</evidence>
<accession>A0ABV4N9Y8</accession>
<organism evidence="6 7">
    <name type="scientific">Vibrio gallaecicus</name>
    <dbReference type="NCBI Taxonomy" id="552386"/>
    <lineage>
        <taxon>Bacteria</taxon>
        <taxon>Pseudomonadati</taxon>
        <taxon>Pseudomonadota</taxon>
        <taxon>Gammaproteobacteria</taxon>
        <taxon>Vibrionales</taxon>
        <taxon>Vibrionaceae</taxon>
        <taxon>Vibrio</taxon>
    </lineage>
</organism>
<dbReference type="NCBIfam" id="NF002559">
    <property type="entry name" value="PRK02134.1"/>
    <property type="match status" value="1"/>
</dbReference>
<dbReference type="InterPro" id="IPR006879">
    <property type="entry name" value="YdjC-like"/>
</dbReference>
<keyword evidence="4" id="KW-0460">Magnesium</keyword>
<dbReference type="CDD" id="cd10803">
    <property type="entry name" value="YdjC_EF3048_like"/>
    <property type="match status" value="1"/>
</dbReference>
<dbReference type="InterPro" id="IPR011330">
    <property type="entry name" value="Glyco_hydro/deAcase_b/a-brl"/>
</dbReference>
<dbReference type="EC" id="3.5.1.105" evidence="6"/>
<keyword evidence="3 6" id="KW-0378">Hydrolase</keyword>
<evidence type="ECO:0000313" key="7">
    <source>
        <dbReference type="Proteomes" id="UP001570417"/>
    </source>
</evidence>
<proteinExistence type="predicted"/>
<sequence>MYVIFNADDYGLSQGVNTGIIDSSNQGVVRSTTLMVGMEAQNHGIDLLTTAPYLKLGLHFRLTAGSALSSLSSLTDNHGQFLTQDRFWPRTQFNENELFDELSLQVEQFKKTGATLSHIDSHHHVHTHPQVLPVVLEVANFHRVPVRGQRQIAGDISLKRYCFSDVFYGDSVGVDTIVKEIKRLQTNTDVLEFMCHPAHLDESLKAQSSYYHQREIELNTLTSQQLKEALHEAQVTVTDYSILNE</sequence>
<keyword evidence="2" id="KW-0479">Metal-binding</keyword>
<evidence type="ECO:0000256" key="2">
    <source>
        <dbReference type="ARBA" id="ARBA00022723"/>
    </source>
</evidence>
<evidence type="ECO:0000256" key="3">
    <source>
        <dbReference type="ARBA" id="ARBA00022801"/>
    </source>
</evidence>
<dbReference type="PANTHER" id="PTHR31609">
    <property type="entry name" value="YDJC DEACETYLASE FAMILY MEMBER"/>
    <property type="match status" value="1"/>
</dbReference>
<gene>
    <name evidence="6" type="primary">chbG</name>
    <name evidence="6" type="ORF">AB4566_07425</name>
</gene>
<dbReference type="Pfam" id="PF04794">
    <property type="entry name" value="YdjC"/>
    <property type="match status" value="1"/>
</dbReference>
<dbReference type="InterPro" id="IPR022948">
    <property type="entry name" value="COD_ChbG_bac"/>
</dbReference>
<evidence type="ECO:0000313" key="6">
    <source>
        <dbReference type="EMBL" id="MFA0568102.1"/>
    </source>
</evidence>
<dbReference type="EMBL" id="JBFRUW010000020">
    <property type="protein sequence ID" value="MFA0568102.1"/>
    <property type="molecule type" value="Genomic_DNA"/>
</dbReference>
<keyword evidence="5" id="KW-0119">Carbohydrate metabolism</keyword>